<dbReference type="Pfam" id="PF00343">
    <property type="entry name" value="Phosphorylase"/>
    <property type="match status" value="1"/>
</dbReference>
<evidence type="ECO:0000256" key="6">
    <source>
        <dbReference type="ARBA" id="ARBA00022679"/>
    </source>
</evidence>
<evidence type="ECO:0000313" key="12">
    <source>
        <dbReference type="EMBL" id="CAE0607460.1"/>
    </source>
</evidence>
<dbReference type="FunFam" id="3.40.50.2000:FF:000003">
    <property type="entry name" value="Alpha-1,4 glucan phosphorylase"/>
    <property type="match status" value="1"/>
</dbReference>
<reference evidence="12" key="1">
    <citation type="submission" date="2021-01" db="EMBL/GenBank/DDBJ databases">
        <authorList>
            <person name="Corre E."/>
            <person name="Pelletier E."/>
            <person name="Niang G."/>
            <person name="Scheremetjew M."/>
            <person name="Finn R."/>
            <person name="Kale V."/>
            <person name="Holt S."/>
            <person name="Cochrane G."/>
            <person name="Meng A."/>
            <person name="Brown T."/>
            <person name="Cohen L."/>
        </authorList>
    </citation>
    <scope>NUCLEOTIDE SEQUENCE</scope>
    <source>
        <strain evidence="12">CCMP1897</strain>
    </source>
</reference>
<dbReference type="EMBL" id="HBIS01001453">
    <property type="protein sequence ID" value="CAE0607461.1"/>
    <property type="molecule type" value="Transcribed_RNA"/>
</dbReference>
<keyword evidence="7 9" id="KW-0663">Pyridoxal phosphate</keyword>
<dbReference type="NCBIfam" id="TIGR02093">
    <property type="entry name" value="P_ylase"/>
    <property type="match status" value="1"/>
</dbReference>
<dbReference type="PANTHER" id="PTHR11468:SF3">
    <property type="entry name" value="GLYCOGEN PHOSPHORYLASE, LIVER FORM"/>
    <property type="match status" value="1"/>
</dbReference>
<evidence type="ECO:0000256" key="2">
    <source>
        <dbReference type="ARBA" id="ARBA00001933"/>
    </source>
</evidence>
<dbReference type="PIRSF" id="PIRSF000460">
    <property type="entry name" value="Pprylas_GlgP"/>
    <property type="match status" value="1"/>
</dbReference>
<comment type="catalytic activity">
    <reaction evidence="1 10">
        <text>[(1-&gt;4)-alpha-D-glucosyl](n) + phosphate = [(1-&gt;4)-alpha-D-glucosyl](n-1) + alpha-D-glucose 1-phosphate</text>
        <dbReference type="Rhea" id="RHEA:41732"/>
        <dbReference type="Rhea" id="RHEA-COMP:9584"/>
        <dbReference type="Rhea" id="RHEA-COMP:9586"/>
        <dbReference type="ChEBI" id="CHEBI:15444"/>
        <dbReference type="ChEBI" id="CHEBI:43474"/>
        <dbReference type="ChEBI" id="CHEBI:58601"/>
        <dbReference type="EC" id="2.4.1.1"/>
    </reaction>
</comment>
<comment type="cofactor">
    <cofactor evidence="2 10">
        <name>pyridoxal 5'-phosphate</name>
        <dbReference type="ChEBI" id="CHEBI:597326"/>
    </cofactor>
</comment>
<gene>
    <name evidence="12" type="ORF">PSAL00342_LOCUS1277</name>
    <name evidence="13" type="ORF">PSAL00342_LOCUS1278</name>
    <name evidence="14" type="ORF">PSAL00342_LOCUS1279</name>
</gene>
<dbReference type="GO" id="GO:0030170">
    <property type="term" value="F:pyridoxal phosphate binding"/>
    <property type="evidence" value="ECO:0007669"/>
    <property type="project" value="InterPro"/>
</dbReference>
<proteinExistence type="inferred from homology"/>
<evidence type="ECO:0000256" key="4">
    <source>
        <dbReference type="ARBA" id="ARBA00022533"/>
    </source>
</evidence>
<evidence type="ECO:0000256" key="7">
    <source>
        <dbReference type="ARBA" id="ARBA00022898"/>
    </source>
</evidence>
<dbReference type="InterPro" id="IPR011833">
    <property type="entry name" value="Glycg_phsphrylas"/>
</dbReference>
<sequence>MEQDETGWLSDKAVRLYKVLSSKRGGLHPHEAYQAMAEVLHERLLEPWTDTQAQLEGARNQDNHHKEVGYLSLEFLAGRTLQQVSCNLQLDKEFKLALMELGIHLEDLVEEEADPGLGNGGLGRLASCFLDSMATLELPAWGYGLRYRFGMFEQVLHGGKQGEKPDPWLRRGNPWEVQRRDLAYPVHFYGRVSSQKCEQGRQQYKWHPGETVRAVAYDTPIPGHSTTHTNTMRLWRSMAMNEFQLDVFNQGKHVEAFEEEAKAEAITSVLYPNDTTQRGKVLRLKQQYFLVSATLQDILHRLQHLRKIPASEMSNHVALQLNDTHPALAVPELMRLLLDGEACMGWEQAWQIVTSVFSYTNHTILPEALEKWPVPLMEELLPRHMQIIYEINHRHLQSVCSVQAQDDERMARLSIIEESQPKSIRMAMLAAVASKHINGVATLHSGLVRSRLFPDLAYLQPHKFVNVTNGVSPRRWILVANPSLTRLLDLEFSGRTWLKPLSNMRKLIGRSIDPVFQAAWQDARKKNKERLASYIHKKRGMHVNVNALFDVHAKRIHEYKRQLMNILALVYRYRQILEYKSQWSSNEVPVPHFMNPRVVIFSGKAAPGYVAAKQIIQLALGVSRTINSDAAADGTLQVVFLPNYNVSLAELLVPAADVSQHISTAGMEASGTSNIKFAMNGGLLLATMDGATIEIADVTSATAVVSFGASEAEVKKLRVAQNSCAMELDPRLSQVLEMIDSGLFGPPEDYDTLLDAIRTGNDYFMIAKDFASYLHAQQQVDELFLQKEEWTRRSICTAASMSTFSSDRAVMEYADRIWGTAPSDSHAKARPNGIHGHFEKHG</sequence>
<keyword evidence="8 10" id="KW-0119">Carbohydrate metabolism</keyword>
<dbReference type="EC" id="2.4.1.1" evidence="10"/>
<protein>
    <recommendedName>
        <fullName evidence="10">Alpha-1,4 glucan phosphorylase</fullName>
        <ecNumber evidence="10">2.4.1.1</ecNumber>
    </recommendedName>
</protein>
<keyword evidence="4" id="KW-0021">Allosteric enzyme</keyword>
<comment type="function">
    <text evidence="10">Allosteric enzyme that catalyzes the rate-limiting step in glycogen catabolism, the phosphorolytic cleavage of glycogen to produce glucose-1-phosphate, and plays a central role in maintaining cellular and organismal glucose homeostasis.</text>
</comment>
<dbReference type="AlphaFoldDB" id="A0A6U9Q3J5"/>
<dbReference type="EMBL" id="HBIS01001454">
    <property type="protein sequence ID" value="CAE0607462.1"/>
    <property type="molecule type" value="Transcribed_RNA"/>
</dbReference>
<evidence type="ECO:0000313" key="14">
    <source>
        <dbReference type="EMBL" id="CAE0607462.1"/>
    </source>
</evidence>
<dbReference type="GO" id="GO:0008184">
    <property type="term" value="F:glycogen phosphorylase activity"/>
    <property type="evidence" value="ECO:0007669"/>
    <property type="project" value="InterPro"/>
</dbReference>
<feature type="modified residue" description="N6-(pyridoxal phosphate)lysine" evidence="9">
    <location>
        <position position="676"/>
    </location>
</feature>
<dbReference type="FunFam" id="3.40.50.2000:FF:000807">
    <property type="entry name" value="Alpha-glucan phosphorylase 2, cytosolic"/>
    <property type="match status" value="1"/>
</dbReference>
<evidence type="ECO:0000256" key="1">
    <source>
        <dbReference type="ARBA" id="ARBA00001275"/>
    </source>
</evidence>
<evidence type="ECO:0000256" key="3">
    <source>
        <dbReference type="ARBA" id="ARBA00006047"/>
    </source>
</evidence>
<keyword evidence="6 10" id="KW-0808">Transferase</keyword>
<dbReference type="SUPFAM" id="SSF53756">
    <property type="entry name" value="UDP-Glycosyltransferase/glycogen phosphorylase"/>
    <property type="match status" value="1"/>
</dbReference>
<dbReference type="EMBL" id="HBIS01001452">
    <property type="protein sequence ID" value="CAE0607460.1"/>
    <property type="molecule type" value="Transcribed_RNA"/>
</dbReference>
<organism evidence="12">
    <name type="scientific">Picocystis salinarum</name>
    <dbReference type="NCBI Taxonomy" id="88271"/>
    <lineage>
        <taxon>Eukaryota</taxon>
        <taxon>Viridiplantae</taxon>
        <taxon>Chlorophyta</taxon>
        <taxon>Picocystophyceae</taxon>
        <taxon>Picocystales</taxon>
        <taxon>Picocystaceae</taxon>
        <taxon>Picocystis</taxon>
    </lineage>
</organism>
<dbReference type="PANTHER" id="PTHR11468">
    <property type="entry name" value="GLYCOGEN PHOSPHORYLASE"/>
    <property type="match status" value="1"/>
</dbReference>
<name>A0A6U9Q3J5_9CHLO</name>
<comment type="similarity">
    <text evidence="3 10">Belongs to the glycogen phosphorylase family.</text>
</comment>
<dbReference type="Gene3D" id="3.40.50.2000">
    <property type="entry name" value="Glycogen Phosphorylase B"/>
    <property type="match status" value="2"/>
</dbReference>
<accession>A0A6U9Q3J5</accession>
<dbReference type="InterPro" id="IPR000811">
    <property type="entry name" value="Glyco_trans_35"/>
</dbReference>
<keyword evidence="5 10" id="KW-0328">Glycosyltransferase</keyword>
<dbReference type="GO" id="GO:0005737">
    <property type="term" value="C:cytoplasm"/>
    <property type="evidence" value="ECO:0007669"/>
    <property type="project" value="TreeGrafter"/>
</dbReference>
<dbReference type="GO" id="GO:0005980">
    <property type="term" value="P:glycogen catabolic process"/>
    <property type="evidence" value="ECO:0007669"/>
    <property type="project" value="TreeGrafter"/>
</dbReference>
<evidence type="ECO:0000313" key="13">
    <source>
        <dbReference type="EMBL" id="CAE0607461.1"/>
    </source>
</evidence>
<evidence type="ECO:0000256" key="10">
    <source>
        <dbReference type="RuleBase" id="RU000587"/>
    </source>
</evidence>
<evidence type="ECO:0000256" key="5">
    <source>
        <dbReference type="ARBA" id="ARBA00022676"/>
    </source>
</evidence>
<feature type="region of interest" description="Disordered" evidence="11">
    <location>
        <begin position="822"/>
        <end position="842"/>
    </location>
</feature>
<evidence type="ECO:0000256" key="8">
    <source>
        <dbReference type="ARBA" id="ARBA00023277"/>
    </source>
</evidence>
<evidence type="ECO:0000256" key="9">
    <source>
        <dbReference type="PIRSR" id="PIRSR000460-1"/>
    </source>
</evidence>
<evidence type="ECO:0000256" key="11">
    <source>
        <dbReference type="SAM" id="MobiDB-lite"/>
    </source>
</evidence>